<reference evidence="1 2" key="1">
    <citation type="journal article" date="2019" name="Plant Biotechnol. J.">
        <title>The red bayberry genome and genetic basis of sex determination.</title>
        <authorList>
            <person name="Jia H.M."/>
            <person name="Jia H.J."/>
            <person name="Cai Q.L."/>
            <person name="Wang Y."/>
            <person name="Zhao H.B."/>
            <person name="Yang W.F."/>
            <person name="Wang G.Y."/>
            <person name="Li Y.H."/>
            <person name="Zhan D.L."/>
            <person name="Shen Y.T."/>
            <person name="Niu Q.F."/>
            <person name="Chang L."/>
            <person name="Qiu J."/>
            <person name="Zhao L."/>
            <person name="Xie H.B."/>
            <person name="Fu W.Y."/>
            <person name="Jin J."/>
            <person name="Li X.W."/>
            <person name="Jiao Y."/>
            <person name="Zhou C.C."/>
            <person name="Tu T."/>
            <person name="Chai C.Y."/>
            <person name="Gao J.L."/>
            <person name="Fan L.J."/>
            <person name="van de Weg E."/>
            <person name="Wang J.Y."/>
            <person name="Gao Z.S."/>
        </authorList>
    </citation>
    <scope>NUCLEOTIDE SEQUENCE [LARGE SCALE GENOMIC DNA]</scope>
    <source>
        <tissue evidence="1">Leaves</tissue>
    </source>
</reference>
<evidence type="ECO:0000313" key="2">
    <source>
        <dbReference type="Proteomes" id="UP000516437"/>
    </source>
</evidence>
<comment type="caution">
    <text evidence="1">The sequence shown here is derived from an EMBL/GenBank/DDBJ whole genome shotgun (WGS) entry which is preliminary data.</text>
</comment>
<sequence length="165" mass="18010">MQANSKIELITLTQCKSHKKNQSNSTPVEPHPCSTSTSSLFDLAFIIDRMNILLQWSSSMMADIALIKAESQLNRADCLTFHSESQQQRSTLDFLQVNSYLIGKDVAWIKQYLSHEEAVDAVVAKEGAAVAAATDAATSMAGHSIAVDDDDEDDLLNDSNTDMDG</sequence>
<organism evidence="1 2">
    <name type="scientific">Morella rubra</name>
    <name type="common">Chinese bayberry</name>
    <dbReference type="NCBI Taxonomy" id="262757"/>
    <lineage>
        <taxon>Eukaryota</taxon>
        <taxon>Viridiplantae</taxon>
        <taxon>Streptophyta</taxon>
        <taxon>Embryophyta</taxon>
        <taxon>Tracheophyta</taxon>
        <taxon>Spermatophyta</taxon>
        <taxon>Magnoliopsida</taxon>
        <taxon>eudicotyledons</taxon>
        <taxon>Gunneridae</taxon>
        <taxon>Pentapetalae</taxon>
        <taxon>rosids</taxon>
        <taxon>fabids</taxon>
        <taxon>Fagales</taxon>
        <taxon>Myricaceae</taxon>
        <taxon>Morella</taxon>
    </lineage>
</organism>
<protein>
    <submittedName>
        <fullName evidence="1">Uncharacterized protein</fullName>
    </submittedName>
</protein>
<dbReference type="AlphaFoldDB" id="A0A6A1VUR2"/>
<name>A0A6A1VUR2_9ROSI</name>
<gene>
    <name evidence="1" type="ORF">CJ030_MR4G023074</name>
</gene>
<dbReference type="Proteomes" id="UP000516437">
    <property type="component" value="Chromosome 4"/>
</dbReference>
<accession>A0A6A1VUR2</accession>
<evidence type="ECO:0000313" key="1">
    <source>
        <dbReference type="EMBL" id="KAB1216513.1"/>
    </source>
</evidence>
<proteinExistence type="predicted"/>
<dbReference type="EMBL" id="RXIC02000022">
    <property type="protein sequence ID" value="KAB1216513.1"/>
    <property type="molecule type" value="Genomic_DNA"/>
</dbReference>
<keyword evidence="2" id="KW-1185">Reference proteome</keyword>